<sequence>MYRHAIKYFDLSSFLSKRWNRITRLKRNDHTSVMHCMSHNRSHSSTLSRESMAIHSYYLDTKEEFDPMLYFCPS</sequence>
<evidence type="ECO:0000313" key="1">
    <source>
        <dbReference type="EMBL" id="CAK7323434.1"/>
    </source>
</evidence>
<gene>
    <name evidence="1" type="ORF">DCAF_LOCUS1063</name>
</gene>
<evidence type="ECO:0000313" key="2">
    <source>
        <dbReference type="Proteomes" id="UP001314170"/>
    </source>
</evidence>
<comment type="caution">
    <text evidence="1">The sequence shown here is derived from an EMBL/GenBank/DDBJ whole genome shotgun (WGS) entry which is preliminary data.</text>
</comment>
<keyword evidence="2" id="KW-1185">Reference proteome</keyword>
<dbReference type="AlphaFoldDB" id="A0AAV1QR08"/>
<proteinExistence type="predicted"/>
<accession>A0AAV1QR08</accession>
<dbReference type="Proteomes" id="UP001314170">
    <property type="component" value="Unassembled WGS sequence"/>
</dbReference>
<protein>
    <submittedName>
        <fullName evidence="1">Uncharacterized protein</fullName>
    </submittedName>
</protein>
<dbReference type="EMBL" id="CAWUPB010000112">
    <property type="protein sequence ID" value="CAK7323434.1"/>
    <property type="molecule type" value="Genomic_DNA"/>
</dbReference>
<reference evidence="1 2" key="1">
    <citation type="submission" date="2024-01" db="EMBL/GenBank/DDBJ databases">
        <authorList>
            <person name="Waweru B."/>
        </authorList>
    </citation>
    <scope>NUCLEOTIDE SEQUENCE [LARGE SCALE GENOMIC DNA]</scope>
</reference>
<organism evidence="1 2">
    <name type="scientific">Dovyalis caffra</name>
    <dbReference type="NCBI Taxonomy" id="77055"/>
    <lineage>
        <taxon>Eukaryota</taxon>
        <taxon>Viridiplantae</taxon>
        <taxon>Streptophyta</taxon>
        <taxon>Embryophyta</taxon>
        <taxon>Tracheophyta</taxon>
        <taxon>Spermatophyta</taxon>
        <taxon>Magnoliopsida</taxon>
        <taxon>eudicotyledons</taxon>
        <taxon>Gunneridae</taxon>
        <taxon>Pentapetalae</taxon>
        <taxon>rosids</taxon>
        <taxon>fabids</taxon>
        <taxon>Malpighiales</taxon>
        <taxon>Salicaceae</taxon>
        <taxon>Flacourtieae</taxon>
        <taxon>Dovyalis</taxon>
    </lineage>
</organism>
<name>A0AAV1QR08_9ROSI</name>